<dbReference type="NCBIfam" id="NF004019">
    <property type="entry name" value="PRK05481.1"/>
    <property type="match status" value="1"/>
</dbReference>
<organism evidence="12 13">
    <name type="scientific">Bermanella marisrubri</name>
    <dbReference type="NCBI Taxonomy" id="207949"/>
    <lineage>
        <taxon>Bacteria</taxon>
        <taxon>Pseudomonadati</taxon>
        <taxon>Pseudomonadota</taxon>
        <taxon>Gammaproteobacteria</taxon>
        <taxon>Oceanospirillales</taxon>
        <taxon>Oceanospirillaceae</taxon>
        <taxon>Bermanella</taxon>
    </lineage>
</organism>
<feature type="domain" description="Radical SAM core" evidence="11">
    <location>
        <begin position="98"/>
        <end position="316"/>
    </location>
</feature>
<keyword evidence="13" id="KW-1185">Reference proteome</keyword>
<keyword evidence="1 9" id="KW-0004">4Fe-4S</keyword>
<dbReference type="InterPro" id="IPR006638">
    <property type="entry name" value="Elp3/MiaA/NifB-like_rSAM"/>
</dbReference>
<dbReference type="SMART" id="SM00729">
    <property type="entry name" value="Elp3"/>
    <property type="match status" value="1"/>
</dbReference>
<evidence type="ECO:0000256" key="3">
    <source>
        <dbReference type="ARBA" id="ARBA00022679"/>
    </source>
</evidence>
<evidence type="ECO:0000256" key="1">
    <source>
        <dbReference type="ARBA" id="ARBA00022485"/>
    </source>
</evidence>
<dbReference type="GO" id="GO:0046872">
    <property type="term" value="F:metal ion binding"/>
    <property type="evidence" value="ECO:0007669"/>
    <property type="project" value="UniProtKB-KW"/>
</dbReference>
<protein>
    <recommendedName>
        <fullName evidence="9">Lipoyl synthase</fullName>
        <ecNumber evidence="9">2.8.1.8</ecNumber>
    </recommendedName>
    <alternativeName>
        <fullName evidence="9">Lip-syn</fullName>
        <shortName evidence="9">LS</shortName>
    </alternativeName>
    <alternativeName>
        <fullName evidence="9">Lipoate synthase</fullName>
    </alternativeName>
    <alternativeName>
        <fullName evidence="9">Lipoic acid synthase</fullName>
    </alternativeName>
    <alternativeName>
        <fullName evidence="9">Sulfur insertion protein LipA</fullName>
    </alternativeName>
</protein>
<reference evidence="12 13" key="1">
    <citation type="submission" date="2006-03" db="EMBL/GenBank/DDBJ databases">
        <authorList>
            <person name="Pinhassi J."/>
            <person name="Pedros-Alio C."/>
            <person name="Ferriera S."/>
            <person name="Johnson J."/>
            <person name="Kravitz S."/>
            <person name="Halpern A."/>
            <person name="Remington K."/>
            <person name="Beeson K."/>
            <person name="Tran B."/>
            <person name="Rogers Y.-H."/>
            <person name="Friedman R."/>
            <person name="Venter J.C."/>
        </authorList>
    </citation>
    <scope>NUCLEOTIDE SEQUENCE [LARGE SCALE GENOMIC DNA]</scope>
    <source>
        <strain evidence="12 13">RED65</strain>
    </source>
</reference>
<dbReference type="InterPro" id="IPR007197">
    <property type="entry name" value="rSAM"/>
</dbReference>
<dbReference type="STRING" id="207949.RED65_13177"/>
<keyword evidence="5 9" id="KW-0479">Metal-binding</keyword>
<evidence type="ECO:0000256" key="2">
    <source>
        <dbReference type="ARBA" id="ARBA00022490"/>
    </source>
</evidence>
<name>Q1N3F3_9GAMM</name>
<dbReference type="InterPro" id="IPR013785">
    <property type="entry name" value="Aldolase_TIM"/>
</dbReference>
<evidence type="ECO:0000313" key="13">
    <source>
        <dbReference type="Proteomes" id="UP000004263"/>
    </source>
</evidence>
<keyword evidence="2 9" id="KW-0963">Cytoplasm</keyword>
<feature type="binding site" evidence="9">
    <location>
        <position position="97"/>
    </location>
    <ligand>
        <name>[4Fe-4S] cluster</name>
        <dbReference type="ChEBI" id="CHEBI:49883"/>
        <label>1</label>
    </ligand>
</feature>
<keyword evidence="7 9" id="KW-0411">Iron-sulfur</keyword>
<feature type="binding site" evidence="9">
    <location>
        <position position="91"/>
    </location>
    <ligand>
        <name>[4Fe-4S] cluster</name>
        <dbReference type="ChEBI" id="CHEBI:49883"/>
        <label>1</label>
    </ligand>
</feature>
<evidence type="ECO:0000259" key="11">
    <source>
        <dbReference type="PROSITE" id="PS51918"/>
    </source>
</evidence>
<dbReference type="HAMAP" id="MF_00206">
    <property type="entry name" value="Lipoyl_synth"/>
    <property type="match status" value="1"/>
</dbReference>
<evidence type="ECO:0000256" key="5">
    <source>
        <dbReference type="ARBA" id="ARBA00022723"/>
    </source>
</evidence>
<comment type="subcellular location">
    <subcellularLocation>
        <location evidence="9">Cytoplasm</location>
    </subcellularLocation>
</comment>
<dbReference type="HOGENOM" id="CLU_033144_2_1_6"/>
<evidence type="ECO:0000256" key="8">
    <source>
        <dbReference type="ARBA" id="ARBA00047326"/>
    </source>
</evidence>
<dbReference type="SFLD" id="SFLDF00271">
    <property type="entry name" value="lipoyl_synthase"/>
    <property type="match status" value="1"/>
</dbReference>
<dbReference type="PROSITE" id="PS51918">
    <property type="entry name" value="RADICAL_SAM"/>
    <property type="match status" value="1"/>
</dbReference>
<feature type="region of interest" description="Disordered" evidence="10">
    <location>
        <begin position="1"/>
        <end position="52"/>
    </location>
</feature>
<keyword evidence="6 9" id="KW-0408">Iron</keyword>
<proteinExistence type="inferred from homology"/>
<dbReference type="Pfam" id="PF04055">
    <property type="entry name" value="Radical_SAM"/>
    <property type="match status" value="1"/>
</dbReference>
<comment type="caution">
    <text evidence="12">The sequence shown here is derived from an EMBL/GenBank/DDBJ whole genome shotgun (WGS) entry which is preliminary data.</text>
</comment>
<dbReference type="GO" id="GO:0051539">
    <property type="term" value="F:4 iron, 4 sulfur cluster binding"/>
    <property type="evidence" value="ECO:0007669"/>
    <property type="project" value="UniProtKB-UniRule"/>
</dbReference>
<dbReference type="InterPro" id="IPR031691">
    <property type="entry name" value="LIAS_N"/>
</dbReference>
<dbReference type="EMBL" id="AAQH01000005">
    <property type="protein sequence ID" value="EAT12638.1"/>
    <property type="molecule type" value="Genomic_DNA"/>
</dbReference>
<dbReference type="FunFam" id="3.20.20.70:FF:000040">
    <property type="entry name" value="Lipoyl synthase"/>
    <property type="match status" value="1"/>
</dbReference>
<dbReference type="PIRSF" id="PIRSF005963">
    <property type="entry name" value="Lipoyl_synth"/>
    <property type="match status" value="1"/>
</dbReference>
<comment type="catalytic activity">
    <reaction evidence="8 9">
        <text>[[Fe-S] cluster scaffold protein carrying a second [4Fe-4S](2+) cluster] + N(6)-octanoyl-L-lysyl-[protein] + 2 oxidized [2Fe-2S]-[ferredoxin] + 2 S-adenosyl-L-methionine + 4 H(+) = [[Fe-S] cluster scaffold protein] + N(6)-[(R)-dihydrolipoyl]-L-lysyl-[protein] + 4 Fe(3+) + 2 hydrogen sulfide + 2 5'-deoxyadenosine + 2 L-methionine + 2 reduced [2Fe-2S]-[ferredoxin]</text>
        <dbReference type="Rhea" id="RHEA:16585"/>
        <dbReference type="Rhea" id="RHEA-COMP:9928"/>
        <dbReference type="Rhea" id="RHEA-COMP:10000"/>
        <dbReference type="Rhea" id="RHEA-COMP:10001"/>
        <dbReference type="Rhea" id="RHEA-COMP:10475"/>
        <dbReference type="Rhea" id="RHEA-COMP:14568"/>
        <dbReference type="Rhea" id="RHEA-COMP:14569"/>
        <dbReference type="ChEBI" id="CHEBI:15378"/>
        <dbReference type="ChEBI" id="CHEBI:17319"/>
        <dbReference type="ChEBI" id="CHEBI:29034"/>
        <dbReference type="ChEBI" id="CHEBI:29919"/>
        <dbReference type="ChEBI" id="CHEBI:33722"/>
        <dbReference type="ChEBI" id="CHEBI:33737"/>
        <dbReference type="ChEBI" id="CHEBI:33738"/>
        <dbReference type="ChEBI" id="CHEBI:57844"/>
        <dbReference type="ChEBI" id="CHEBI:59789"/>
        <dbReference type="ChEBI" id="CHEBI:78809"/>
        <dbReference type="ChEBI" id="CHEBI:83100"/>
        <dbReference type="EC" id="2.8.1.8"/>
    </reaction>
</comment>
<sequence>MSKSAPANPDKQASDQAAQEPVRSGSKFKSEQGFSAIKDGIKSGSGHAENAPILRKPKWLRAKIPSGQRFEAVKSNVREHRLSTVCEESHCPNIGECWNNGTATIMVMGSVCTRACRFCAVDTGNPKGWLDREEPANVAESVELMGLRYIVLTSVDRDDLEDGGAQHYADCVKSIKQRTPDVKVEALTPDFDGIEEHVAKVVDSGLDVFAQNVETVKRLTHDVRDPRAGYEQTIEVLRFAKQHNPEVLTKTSIMVGLGETDEEIYEAMDDLRAANVDILTLGQYLRPTRNHLPIDRYVTPEQFNRYREIGLEKGFMEVASGAMVRSSYRADQVFEKNNLGIELPAIPDTDRIPVKQV</sequence>
<comment type="cofactor">
    <cofactor evidence="9">
        <name>[4Fe-4S] cluster</name>
        <dbReference type="ChEBI" id="CHEBI:49883"/>
    </cofactor>
    <text evidence="9">Binds 2 [4Fe-4S] clusters per subunit. One cluster is coordinated with 3 cysteines and an exchangeable S-adenosyl-L-methionine.</text>
</comment>
<feature type="binding site" evidence="9">
    <location>
        <position position="327"/>
    </location>
    <ligand>
        <name>[4Fe-4S] cluster</name>
        <dbReference type="ChEBI" id="CHEBI:49883"/>
        <label>1</label>
    </ligand>
</feature>
<comment type="pathway">
    <text evidence="9">Protein modification; protein lipoylation via endogenous pathway; protein N(6)-(lipoyl)lysine from octanoyl-[acyl-carrier-protein]: step 2/2.</text>
</comment>
<evidence type="ECO:0000256" key="7">
    <source>
        <dbReference type="ARBA" id="ARBA00023014"/>
    </source>
</evidence>
<feature type="binding site" evidence="9">
    <location>
        <position position="86"/>
    </location>
    <ligand>
        <name>[4Fe-4S] cluster</name>
        <dbReference type="ChEBI" id="CHEBI:49883"/>
        <label>1</label>
    </ligand>
</feature>
<keyword evidence="4 9" id="KW-0949">S-adenosyl-L-methionine</keyword>
<evidence type="ECO:0000256" key="9">
    <source>
        <dbReference type="HAMAP-Rule" id="MF_00206"/>
    </source>
</evidence>
<dbReference type="Pfam" id="PF16881">
    <property type="entry name" value="LIAS_N"/>
    <property type="match status" value="1"/>
</dbReference>
<comment type="function">
    <text evidence="9">Catalyzes the radical-mediated insertion of two sulfur atoms into the C-6 and C-8 positions of the octanoyl moiety bound to the lipoyl domains of lipoate-dependent enzymes, thereby converting the octanoylated domains into lipoylated derivatives.</text>
</comment>
<dbReference type="AlphaFoldDB" id="Q1N3F3"/>
<dbReference type="Gene3D" id="3.20.20.70">
    <property type="entry name" value="Aldolase class I"/>
    <property type="match status" value="1"/>
</dbReference>
<keyword evidence="3 9" id="KW-0808">Transferase</keyword>
<dbReference type="NCBIfam" id="TIGR00510">
    <property type="entry name" value="lipA"/>
    <property type="match status" value="1"/>
</dbReference>
<dbReference type="OrthoDB" id="9787898at2"/>
<evidence type="ECO:0000256" key="10">
    <source>
        <dbReference type="SAM" id="MobiDB-lite"/>
    </source>
</evidence>
<dbReference type="EC" id="2.8.1.8" evidence="9"/>
<feature type="binding site" evidence="9">
    <location>
        <position position="116"/>
    </location>
    <ligand>
        <name>[4Fe-4S] cluster</name>
        <dbReference type="ChEBI" id="CHEBI:49883"/>
        <label>2</label>
        <note>4Fe-4S-S-AdoMet</note>
    </ligand>
</feature>
<dbReference type="GO" id="GO:0016992">
    <property type="term" value="F:lipoate synthase activity"/>
    <property type="evidence" value="ECO:0007669"/>
    <property type="project" value="UniProtKB-UniRule"/>
</dbReference>
<dbReference type="InterPro" id="IPR003698">
    <property type="entry name" value="Lipoyl_synth"/>
</dbReference>
<dbReference type="CDD" id="cd01335">
    <property type="entry name" value="Radical_SAM"/>
    <property type="match status" value="1"/>
</dbReference>
<dbReference type="PANTHER" id="PTHR10949">
    <property type="entry name" value="LIPOYL SYNTHASE"/>
    <property type="match status" value="1"/>
</dbReference>
<dbReference type="RefSeq" id="WP_007018427.1">
    <property type="nucleotide sequence ID" value="NZ_CH724117.1"/>
</dbReference>
<dbReference type="PANTHER" id="PTHR10949:SF0">
    <property type="entry name" value="LIPOYL SYNTHASE, MITOCHONDRIAL"/>
    <property type="match status" value="1"/>
</dbReference>
<dbReference type="GO" id="GO:0009249">
    <property type="term" value="P:protein lipoylation"/>
    <property type="evidence" value="ECO:0007669"/>
    <property type="project" value="UniProtKB-UniRule"/>
</dbReference>
<feature type="binding site" evidence="9">
    <location>
        <position position="112"/>
    </location>
    <ligand>
        <name>[4Fe-4S] cluster</name>
        <dbReference type="ChEBI" id="CHEBI:49883"/>
        <label>2</label>
        <note>4Fe-4S-S-AdoMet</note>
    </ligand>
</feature>
<dbReference type="SUPFAM" id="SSF102114">
    <property type="entry name" value="Radical SAM enzymes"/>
    <property type="match status" value="1"/>
</dbReference>
<dbReference type="NCBIfam" id="NF009544">
    <property type="entry name" value="PRK12928.1"/>
    <property type="match status" value="1"/>
</dbReference>
<dbReference type="Proteomes" id="UP000004263">
    <property type="component" value="Unassembled WGS sequence"/>
</dbReference>
<dbReference type="SFLD" id="SFLDG01058">
    <property type="entry name" value="lipoyl_synthase_like"/>
    <property type="match status" value="1"/>
</dbReference>
<dbReference type="UniPathway" id="UPA00538">
    <property type="reaction ID" value="UER00593"/>
</dbReference>
<dbReference type="SFLD" id="SFLDS00029">
    <property type="entry name" value="Radical_SAM"/>
    <property type="match status" value="1"/>
</dbReference>
<feature type="binding site" evidence="9">
    <location>
        <position position="119"/>
    </location>
    <ligand>
        <name>[4Fe-4S] cluster</name>
        <dbReference type="ChEBI" id="CHEBI:49883"/>
        <label>2</label>
        <note>4Fe-4S-S-AdoMet</note>
    </ligand>
</feature>
<evidence type="ECO:0000313" key="12">
    <source>
        <dbReference type="EMBL" id="EAT12638.1"/>
    </source>
</evidence>
<accession>Q1N3F3</accession>
<dbReference type="InterPro" id="IPR058240">
    <property type="entry name" value="rSAM_sf"/>
</dbReference>
<dbReference type="GO" id="GO:0005737">
    <property type="term" value="C:cytoplasm"/>
    <property type="evidence" value="ECO:0007669"/>
    <property type="project" value="UniProtKB-SubCell"/>
</dbReference>
<evidence type="ECO:0000256" key="4">
    <source>
        <dbReference type="ARBA" id="ARBA00022691"/>
    </source>
</evidence>
<gene>
    <name evidence="9" type="primary">lipA</name>
    <name evidence="12" type="ORF">RED65_13177</name>
</gene>
<evidence type="ECO:0000256" key="6">
    <source>
        <dbReference type="ARBA" id="ARBA00023004"/>
    </source>
</evidence>
<comment type="similarity">
    <text evidence="9">Belongs to the radical SAM superfamily. Lipoyl synthase family.</text>
</comment>